<organism evidence="10 11">
    <name type="scientific">Delitschia confertaspora ATCC 74209</name>
    <dbReference type="NCBI Taxonomy" id="1513339"/>
    <lineage>
        <taxon>Eukaryota</taxon>
        <taxon>Fungi</taxon>
        <taxon>Dikarya</taxon>
        <taxon>Ascomycota</taxon>
        <taxon>Pezizomycotina</taxon>
        <taxon>Dothideomycetes</taxon>
        <taxon>Pleosporomycetidae</taxon>
        <taxon>Pleosporales</taxon>
        <taxon>Delitschiaceae</taxon>
        <taxon>Delitschia</taxon>
    </lineage>
</organism>
<feature type="domain" description="PCI" evidence="9">
    <location>
        <begin position="338"/>
        <end position="522"/>
    </location>
</feature>
<dbReference type="Proteomes" id="UP000799536">
    <property type="component" value="Unassembled WGS sequence"/>
</dbReference>
<dbReference type="GO" id="GO:0001732">
    <property type="term" value="P:formation of cytoplasmic translation initiation complex"/>
    <property type="evidence" value="ECO:0007669"/>
    <property type="project" value="UniProtKB-UniRule"/>
</dbReference>
<dbReference type="OrthoDB" id="18884at2759"/>
<keyword evidence="4 7" id="KW-0694">RNA-binding</keyword>
<keyword evidence="11" id="KW-1185">Reference proteome</keyword>
<evidence type="ECO:0000313" key="10">
    <source>
        <dbReference type="EMBL" id="KAF2205091.1"/>
    </source>
</evidence>
<dbReference type="GO" id="GO:0003729">
    <property type="term" value="F:mRNA binding"/>
    <property type="evidence" value="ECO:0007669"/>
    <property type="project" value="TreeGrafter"/>
</dbReference>
<dbReference type="GO" id="GO:0002188">
    <property type="term" value="P:translation reinitiation"/>
    <property type="evidence" value="ECO:0007669"/>
    <property type="project" value="TreeGrafter"/>
</dbReference>
<dbReference type="Pfam" id="PF22591">
    <property type="entry name" value="eIF3a_PCI_TPR-like"/>
    <property type="match status" value="1"/>
</dbReference>
<dbReference type="PROSITE" id="PS50250">
    <property type="entry name" value="PCI"/>
    <property type="match status" value="1"/>
</dbReference>
<keyword evidence="3 7" id="KW-0396">Initiation factor</keyword>
<sequence>MAPPPHSKPENTLKRAQELIGVNQSQAALQLLHEHVVSKRTRNSPIASLEPVMILFVELCVDLRKGKLAKDGLYQYKNTAQNTNVGTIELVFKKFIELAEQKVTEAQAKADEVQSTLEGTSSQNVDDLEASETPESILLSTVSGEQSRDRTDRAIVTPWLKFLWETYRTVLDIFKNNARLEIMYQSTAHQAFQFCSKYARKTEFRRLCELLRNHLQNAAKFSSQMHAINLSDPDTLQRHLDTRFQQLNVAVELELWQEAFRSVEDIHTLLSLSKRPPKNIMMANYFENLTRIFLVSENYLFHAAAWSRYYNLLRQSASAVAAGQSPKKDNPAVTEADMTKAASFVLLSALSIPVISTSRSRGALVDVDEARKNKNSRLTNLLRMSQAPTRAVLFKDALSKGLLKRARPEIRELYNILEVDFHPLSICKKISPILSKIGDDEEMKKYVAPLQQVILTRLFQQLSQVYDSVDIKFVLNLAQFPDPWQVSSGTIEKFIMNGCKKGDLAIRVDHATGVLTFDSDVFSSAKAMHPGSGAGSAEEARSVQRLQSTPAEIVRSQLTRLAKSLFVTCQYVDPAFNEERQKAKEAALLRTKEGAEKEHLETLARREIIAKKKETAANAAAQKEKEEATRKRIRQQQIQEAESQRLAEEQRERAQKRIQAEQARVQREEIEKQLKELKQGTKIDIEIPTDISELDSSRIRAMKLAALEKEKNQLGEQLRIAGKRIDHLERAYRKEEIKHLKEDYERQMEADKAAYEKAKDEELKEAEQRHKEDVALKHRLSRLVPVYQSFISEVREQRKAEFEKRRKAAEKELQAKMAARVKEVKEKRAHERREREEEERRQREQEEREAAEAEAREKAEEEKRQQLAEFKKQKEEERRRLDEVAEKQRQREAEAEAKLAAKKAGVYAPERPASRDVPAIGSGGPPRLALAGGKPSWRDREAARSSSQTPAGPAAIEAEVPAAAPAAAPARSGYVPPALRNRGAEGSPAPAPSSAWRTREDSGRGSRDTRNESPATGSSRYEPTSRGSFRDDKPRTGSPATGGAWVPPARRGAPPTESARGRETEREPRESLPPPAAGASDGKYRPGAFRRTQGQ</sequence>
<accession>A0A9P4JVF9</accession>
<dbReference type="Gene3D" id="1.25.40.860">
    <property type="match status" value="2"/>
</dbReference>
<comment type="subunit">
    <text evidence="7">Component of the eukaryotic translation initiation factor 3 (eIF-3) complex.</text>
</comment>
<dbReference type="HAMAP" id="MF_03000">
    <property type="entry name" value="eIF3a"/>
    <property type="match status" value="1"/>
</dbReference>
<evidence type="ECO:0000256" key="8">
    <source>
        <dbReference type="SAM" id="MobiDB-lite"/>
    </source>
</evidence>
<dbReference type="FunFam" id="4.10.860.10:FF:000001">
    <property type="entry name" value="Eukaryotic translation initiation factor 3 subunit A"/>
    <property type="match status" value="1"/>
</dbReference>
<protein>
    <recommendedName>
        <fullName evidence="7">Eukaryotic translation initiation factor 3 subunit A</fullName>
        <shortName evidence="7">eIF3a</shortName>
    </recommendedName>
    <alternativeName>
        <fullName evidence="7">Eukaryotic translation initiation factor 3 110 kDa subunit homolog</fullName>
        <shortName evidence="7">eIF3 p110</shortName>
    </alternativeName>
    <alternativeName>
        <fullName evidence="7">Translation initiation factor eIF3, p110 subunit homolog</fullName>
    </alternativeName>
</protein>
<dbReference type="EMBL" id="ML993862">
    <property type="protein sequence ID" value="KAF2205091.1"/>
    <property type="molecule type" value="Genomic_DNA"/>
</dbReference>
<dbReference type="GO" id="GO:0003743">
    <property type="term" value="F:translation initiation factor activity"/>
    <property type="evidence" value="ECO:0007669"/>
    <property type="project" value="UniProtKB-UniRule"/>
</dbReference>
<feature type="region of interest" description="Disordered" evidence="8">
    <location>
        <begin position="801"/>
        <end position="1095"/>
    </location>
</feature>
<keyword evidence="2 7" id="KW-0963">Cytoplasm</keyword>
<evidence type="ECO:0000259" key="9">
    <source>
        <dbReference type="PROSITE" id="PS50250"/>
    </source>
</evidence>
<feature type="compositionally biased region" description="Basic and acidic residues" evidence="8">
    <location>
        <begin position="997"/>
        <end position="1011"/>
    </location>
</feature>
<dbReference type="GO" id="GO:0016282">
    <property type="term" value="C:eukaryotic 43S preinitiation complex"/>
    <property type="evidence" value="ECO:0007669"/>
    <property type="project" value="UniProtKB-UniRule"/>
</dbReference>
<comment type="similarity">
    <text evidence="7">Belongs to the eIF-3 subunit A family.</text>
</comment>
<evidence type="ECO:0000256" key="3">
    <source>
        <dbReference type="ARBA" id="ARBA00022540"/>
    </source>
</evidence>
<reference evidence="10" key="1">
    <citation type="journal article" date="2020" name="Stud. Mycol.">
        <title>101 Dothideomycetes genomes: a test case for predicting lifestyles and emergence of pathogens.</title>
        <authorList>
            <person name="Haridas S."/>
            <person name="Albert R."/>
            <person name="Binder M."/>
            <person name="Bloem J."/>
            <person name="Labutti K."/>
            <person name="Salamov A."/>
            <person name="Andreopoulos B."/>
            <person name="Baker S."/>
            <person name="Barry K."/>
            <person name="Bills G."/>
            <person name="Bluhm B."/>
            <person name="Cannon C."/>
            <person name="Castanera R."/>
            <person name="Culley D."/>
            <person name="Daum C."/>
            <person name="Ezra D."/>
            <person name="Gonzalez J."/>
            <person name="Henrissat B."/>
            <person name="Kuo A."/>
            <person name="Liang C."/>
            <person name="Lipzen A."/>
            <person name="Lutzoni F."/>
            <person name="Magnuson J."/>
            <person name="Mondo S."/>
            <person name="Nolan M."/>
            <person name="Ohm R."/>
            <person name="Pangilinan J."/>
            <person name="Park H.-J."/>
            <person name="Ramirez L."/>
            <person name="Alfaro M."/>
            <person name="Sun H."/>
            <person name="Tritt A."/>
            <person name="Yoshinaga Y."/>
            <person name="Zwiers L.-H."/>
            <person name="Turgeon B."/>
            <person name="Goodwin S."/>
            <person name="Spatafora J."/>
            <person name="Crous P."/>
            <person name="Grigoriev I."/>
        </authorList>
    </citation>
    <scope>NUCLEOTIDE SEQUENCE</scope>
    <source>
        <strain evidence="10">ATCC 74209</strain>
    </source>
</reference>
<dbReference type="AlphaFoldDB" id="A0A9P4JVF9"/>
<dbReference type="PANTHER" id="PTHR14005">
    <property type="entry name" value="EUKARYOTIC TRANSLATION INITIATION FACTOR 3, THETA SUBUNIT"/>
    <property type="match status" value="1"/>
</dbReference>
<dbReference type="GO" id="GO:0071540">
    <property type="term" value="C:eukaryotic translation initiation factor 3 complex, eIF3e"/>
    <property type="evidence" value="ECO:0007669"/>
    <property type="project" value="TreeGrafter"/>
</dbReference>
<dbReference type="GO" id="GO:0043614">
    <property type="term" value="C:multi-eIF complex"/>
    <property type="evidence" value="ECO:0007669"/>
    <property type="project" value="TreeGrafter"/>
</dbReference>
<dbReference type="Gene3D" id="4.10.860.10">
    <property type="entry name" value="UVR domain"/>
    <property type="match status" value="1"/>
</dbReference>
<dbReference type="Pfam" id="PF01399">
    <property type="entry name" value="PCI"/>
    <property type="match status" value="1"/>
</dbReference>
<evidence type="ECO:0000256" key="5">
    <source>
        <dbReference type="ARBA" id="ARBA00022917"/>
    </source>
</evidence>
<dbReference type="GO" id="GO:0071541">
    <property type="term" value="C:eukaryotic translation initiation factor 3 complex, eIF3m"/>
    <property type="evidence" value="ECO:0007669"/>
    <property type="project" value="TreeGrafter"/>
</dbReference>
<keyword evidence="6 7" id="KW-0175">Coiled coil</keyword>
<evidence type="ECO:0000256" key="4">
    <source>
        <dbReference type="ARBA" id="ARBA00022884"/>
    </source>
</evidence>
<dbReference type="InterPro" id="IPR000717">
    <property type="entry name" value="PCI_dom"/>
</dbReference>
<dbReference type="SMART" id="SM00088">
    <property type="entry name" value="PINT"/>
    <property type="match status" value="1"/>
</dbReference>
<dbReference type="InterPro" id="IPR027512">
    <property type="entry name" value="EIF3A"/>
</dbReference>
<keyword evidence="5 7" id="KW-0648">Protein biosynthesis</keyword>
<comment type="function">
    <text evidence="7">RNA-binding component of the eukaryotic translation initiation factor 3 (eIF-3) complex, which is involved in protein synthesis of a specialized repertoire of mRNAs and, together with other initiation factors, stimulates binding of mRNA and methionyl-tRNAi to the 40S ribosome. The eIF-3 complex specifically targets and initiates translation of a subset of mRNAs involved in cell proliferation.</text>
</comment>
<evidence type="ECO:0000256" key="1">
    <source>
        <dbReference type="ARBA" id="ARBA00004496"/>
    </source>
</evidence>
<dbReference type="PANTHER" id="PTHR14005:SF0">
    <property type="entry name" value="EUKARYOTIC TRANSLATION INITIATION FACTOR 3 SUBUNIT A"/>
    <property type="match status" value="1"/>
</dbReference>
<comment type="subcellular location">
    <subcellularLocation>
        <location evidence="1 7">Cytoplasm</location>
    </subcellularLocation>
</comment>
<dbReference type="GO" id="GO:0033290">
    <property type="term" value="C:eukaryotic 48S preinitiation complex"/>
    <property type="evidence" value="ECO:0007669"/>
    <property type="project" value="UniProtKB-UniRule"/>
</dbReference>
<dbReference type="FunFam" id="1.25.40.860:FF:000003">
    <property type="entry name" value="Eukaryotic translation initiation factor 3 subunit A"/>
    <property type="match status" value="1"/>
</dbReference>
<dbReference type="FunFam" id="1.25.40.860:FF:000005">
    <property type="entry name" value="Eukaryotic translation initiation factor 3 subunit A"/>
    <property type="match status" value="1"/>
</dbReference>
<evidence type="ECO:0000256" key="2">
    <source>
        <dbReference type="ARBA" id="ARBA00022490"/>
    </source>
</evidence>
<evidence type="ECO:0000256" key="7">
    <source>
        <dbReference type="HAMAP-Rule" id="MF_03000"/>
    </source>
</evidence>
<evidence type="ECO:0000313" key="11">
    <source>
        <dbReference type="Proteomes" id="UP000799536"/>
    </source>
</evidence>
<feature type="coiled-coil region" evidence="7">
    <location>
        <begin position="609"/>
        <end position="680"/>
    </location>
</feature>
<feature type="region of interest" description="Disordered" evidence="8">
    <location>
        <begin position="752"/>
        <end position="771"/>
    </location>
</feature>
<feature type="compositionally biased region" description="Basic and acidic residues" evidence="8">
    <location>
        <begin position="1059"/>
        <end position="1070"/>
    </location>
</feature>
<feature type="compositionally biased region" description="Polar residues" evidence="8">
    <location>
        <begin position="113"/>
        <end position="125"/>
    </location>
</feature>
<comment type="caution">
    <text evidence="10">The sequence shown here is derived from an EMBL/GenBank/DDBJ whole genome shotgun (WGS) entry which is preliminary data.</text>
</comment>
<evidence type="ECO:0000256" key="6">
    <source>
        <dbReference type="ARBA" id="ARBA00023054"/>
    </source>
</evidence>
<feature type="compositionally biased region" description="Polar residues" evidence="8">
    <location>
        <begin position="1012"/>
        <end position="1027"/>
    </location>
</feature>
<proteinExistence type="inferred from homology"/>
<feature type="region of interest" description="Disordered" evidence="8">
    <location>
        <begin position="110"/>
        <end position="130"/>
    </location>
</feature>
<feature type="compositionally biased region" description="Basic and acidic residues" evidence="8">
    <location>
        <begin position="801"/>
        <end position="899"/>
    </location>
</feature>
<name>A0A9P4JVF9_9PLEO</name>
<dbReference type="InterPro" id="IPR054711">
    <property type="entry name" value="eIF3a_PCI_TPR-like"/>
</dbReference>
<feature type="compositionally biased region" description="Low complexity" evidence="8">
    <location>
        <begin position="950"/>
        <end position="970"/>
    </location>
</feature>
<gene>
    <name evidence="7" type="primary">TIF32</name>
    <name evidence="10" type="ORF">GQ43DRAFT_477653</name>
</gene>